<dbReference type="Pfam" id="PF00149">
    <property type="entry name" value="Metallophos"/>
    <property type="match status" value="1"/>
</dbReference>
<gene>
    <name evidence="4" type="ORF">PAPYR_2225</name>
</gene>
<feature type="compositionally biased region" description="Low complexity" evidence="2">
    <location>
        <begin position="557"/>
        <end position="566"/>
    </location>
</feature>
<keyword evidence="1" id="KW-0378">Hydrolase</keyword>
<feature type="region of interest" description="Disordered" evidence="2">
    <location>
        <begin position="540"/>
        <end position="568"/>
    </location>
</feature>
<evidence type="ECO:0000256" key="1">
    <source>
        <dbReference type="RuleBase" id="RU004273"/>
    </source>
</evidence>
<feature type="compositionally biased region" description="Acidic residues" evidence="2">
    <location>
        <begin position="612"/>
        <end position="626"/>
    </location>
</feature>
<dbReference type="Proteomes" id="UP001141327">
    <property type="component" value="Unassembled WGS sequence"/>
</dbReference>
<dbReference type="InterPro" id="IPR004843">
    <property type="entry name" value="Calcineurin-like_PHP"/>
</dbReference>
<dbReference type="PROSITE" id="PS00125">
    <property type="entry name" value="SER_THR_PHOSPHATASE"/>
    <property type="match status" value="1"/>
</dbReference>
<feature type="region of interest" description="Disordered" evidence="2">
    <location>
        <begin position="1355"/>
        <end position="1393"/>
    </location>
</feature>
<protein>
    <recommendedName>
        <fullName evidence="1">Serine/threonine-protein phosphatase</fullName>
        <ecNumber evidence="1">3.1.3.16</ecNumber>
    </recommendedName>
</protein>
<feature type="region of interest" description="Disordered" evidence="2">
    <location>
        <begin position="738"/>
        <end position="764"/>
    </location>
</feature>
<feature type="region of interest" description="Disordered" evidence="2">
    <location>
        <begin position="681"/>
        <end position="706"/>
    </location>
</feature>
<feature type="compositionally biased region" description="Pro residues" evidence="2">
    <location>
        <begin position="1136"/>
        <end position="1145"/>
    </location>
</feature>
<dbReference type="SUPFAM" id="SSF56300">
    <property type="entry name" value="Metallo-dependent phosphatases"/>
    <property type="match status" value="1"/>
</dbReference>
<feature type="region of interest" description="Disordered" evidence="2">
    <location>
        <begin position="612"/>
        <end position="657"/>
    </location>
</feature>
<dbReference type="SMART" id="SM00156">
    <property type="entry name" value="PP2Ac"/>
    <property type="match status" value="1"/>
</dbReference>
<name>A0ABQ8UPV9_9EUKA</name>
<keyword evidence="5" id="KW-1185">Reference proteome</keyword>
<comment type="caution">
    <text evidence="4">The sequence shown here is derived from an EMBL/GenBank/DDBJ whole genome shotgun (WGS) entry which is preliminary data.</text>
</comment>
<sequence length="1429" mass="155849">MVGDLMLKPARLHQKKLRKHHSPRRRQFDVEEGRFNSLISCHSSAKLLPDPLVGEPEVPVAPEEPTMAQEVLFDDHVQELKLGPPDFFVTQTQTHTRWGGFVNVVVKRQPHADPVTEEQVKNSLEQWKDEWQMYDGGEPNSEDSPQIQCSFLPSAPLSFVLGHLFVAHNVISQTDSQGDPILDLEKPFIQLWSEGANLVVETPQIPPPAVPIVPPPVIPPPRRYVVVITPLQRPPTGKFYDFPPSSDLAMKLANSPGDPLYPFDHRFPVYRFILHTPWVAETATQQQPPAPLSPLSQHHLIDVVEGEKFPEETAQRVLSTLFPKGGKPLQQDTFSFSFAFVQMLVTFAHRHFHSTYPRLVRTSLDPVALTRSSGSHALPEASPSPSICTRPASVIRDPIYRPDALQPDETPEENEDYDDDERFAAALDDMGDDCVEEDEEIAADVHRCRREQQQPPSEDVLPSPSEYVDADLDDLPIPKTYSMCDGAYHGATRKQLLAERTRSLGKRAGPVRRPCADGSEDALCTCDSCRAAKAAAEEEEGDETLSRLDKGRSSRCSGSLSAAAAPGGSGVAVIGDLHGSISDLLSILAQTKPSFCPRVFWPELLEKAISDDDDDEAEGIEGEENEGCVGTEGECGGTSAPQDESATQLPSQDPADQDEVNDVIRHPEEPMVLDADLLEKDHKSDDDDDTHSVVDLEGPSSSPATPKMAAMGGMPEGVVLLSPTDSTHSSVDPIQSLLPSPAWKSDGEEEATDHHWNRSQRRRYARQIKKMKEKLQLSPLNSAPAPLAPASQPAPISEPLLPPPALLPLPFLAPGGPLPPYMHIRSPGLSPQLANRSPRSNFLLPLPVPLPLSPQPQRLTLEASPPLASSTAHIFSPSTPLLTRFQQSLTIPSPAAVTSPRVIHAKRPFSPTGPILPPRTPSRTPPFSLFTESPMPANALRDYVDRGTSSVEVVCLVLLLRLAYPHHVTILRGNHESALSSDFLEELRAKYPWDLPSTINILTEVKPVTRLYKRFLQLFDKLPISCVVGGVSTDDCRVKADRLLGMATPSPALAPDVVPSPLSVRTAVSSPVTCVASMSPQPPLSSPIPTPEDLAAAAAAAGGLDTMVIPESQLQYDALEPAQISLRPSIQQQDEMPPPPPPSIPSAPAQQQQQQHPASLARTKVDLVGRMAFICHGGACNQYTLTLRHIQRLPRTDIWTEGKSASSILSSKYIRQNALLWADPGGMDRGTGRPMFSEITTRRFLRENGDMTVMLRAHQNLVPCIQQNHMGLCLTVFSSSLAQPGSYVVLHKGSQALLPDQQDDCAGTQTTLLATDTPLFRPVDPIPYFPGDDHPTCPPEEPVCLPSVASASSLAEQHPLKKPRTADPSSPSADELYSRSNPADLPPPLLLAAAPLSPTANSLDIERLRQQARQKVLALEASDFLLIDI</sequence>
<organism evidence="4 5">
    <name type="scientific">Paratrimastix pyriformis</name>
    <dbReference type="NCBI Taxonomy" id="342808"/>
    <lineage>
        <taxon>Eukaryota</taxon>
        <taxon>Metamonada</taxon>
        <taxon>Preaxostyla</taxon>
        <taxon>Paratrimastigidae</taxon>
        <taxon>Paratrimastix</taxon>
    </lineage>
</organism>
<evidence type="ECO:0000313" key="5">
    <source>
        <dbReference type="Proteomes" id="UP001141327"/>
    </source>
</evidence>
<feature type="region of interest" description="Disordered" evidence="2">
    <location>
        <begin position="373"/>
        <end position="393"/>
    </location>
</feature>
<dbReference type="InterPro" id="IPR006186">
    <property type="entry name" value="Ser/Thr-sp_prot-phosphatase"/>
</dbReference>
<comment type="similarity">
    <text evidence="1">Belongs to the PPP phosphatase family.</text>
</comment>
<dbReference type="InterPro" id="IPR029052">
    <property type="entry name" value="Metallo-depent_PP-like"/>
</dbReference>
<feature type="compositionally biased region" description="Basic and acidic residues" evidence="2">
    <location>
        <begin position="681"/>
        <end position="694"/>
    </location>
</feature>
<comment type="catalytic activity">
    <reaction evidence="1">
        <text>O-phospho-L-threonyl-[protein] + H2O = L-threonyl-[protein] + phosphate</text>
        <dbReference type="Rhea" id="RHEA:47004"/>
        <dbReference type="Rhea" id="RHEA-COMP:11060"/>
        <dbReference type="Rhea" id="RHEA-COMP:11605"/>
        <dbReference type="ChEBI" id="CHEBI:15377"/>
        <dbReference type="ChEBI" id="CHEBI:30013"/>
        <dbReference type="ChEBI" id="CHEBI:43474"/>
        <dbReference type="ChEBI" id="CHEBI:61977"/>
        <dbReference type="EC" id="3.1.3.16"/>
    </reaction>
</comment>
<dbReference type="PANTHER" id="PTHR11668">
    <property type="entry name" value="SERINE/THREONINE PROTEIN PHOSPHATASE"/>
    <property type="match status" value="1"/>
</dbReference>
<dbReference type="EMBL" id="JAPMOS010000008">
    <property type="protein sequence ID" value="KAJ4461204.1"/>
    <property type="molecule type" value="Genomic_DNA"/>
</dbReference>
<feature type="compositionally biased region" description="Low complexity" evidence="2">
    <location>
        <begin position="1146"/>
        <end position="1159"/>
    </location>
</feature>
<evidence type="ECO:0000256" key="2">
    <source>
        <dbReference type="SAM" id="MobiDB-lite"/>
    </source>
</evidence>
<evidence type="ECO:0000259" key="3">
    <source>
        <dbReference type="PROSITE" id="PS00125"/>
    </source>
</evidence>
<feature type="compositionally biased region" description="Polar residues" evidence="2">
    <location>
        <begin position="639"/>
        <end position="651"/>
    </location>
</feature>
<accession>A0ABQ8UPV9</accession>
<dbReference type="InterPro" id="IPR050341">
    <property type="entry name" value="PP1_catalytic_subunit"/>
</dbReference>
<feature type="domain" description="Serine/threonine specific protein phosphatases" evidence="3">
    <location>
        <begin position="971"/>
        <end position="976"/>
    </location>
</feature>
<reference evidence="4" key="1">
    <citation type="journal article" date="2022" name="bioRxiv">
        <title>Genomics of Preaxostyla Flagellates Illuminates Evolutionary Transitions and the Path Towards Mitochondrial Loss.</title>
        <authorList>
            <person name="Novak L.V.F."/>
            <person name="Treitli S.C."/>
            <person name="Pyrih J."/>
            <person name="Halakuc P."/>
            <person name="Pipaliya S.V."/>
            <person name="Vacek V."/>
            <person name="Brzon O."/>
            <person name="Soukal P."/>
            <person name="Eme L."/>
            <person name="Dacks J.B."/>
            <person name="Karnkowska A."/>
            <person name="Elias M."/>
            <person name="Hampl V."/>
        </authorList>
    </citation>
    <scope>NUCLEOTIDE SEQUENCE</scope>
    <source>
        <strain evidence="4">RCP-MX</strain>
    </source>
</reference>
<evidence type="ECO:0000313" key="4">
    <source>
        <dbReference type="EMBL" id="KAJ4461204.1"/>
    </source>
</evidence>
<proteinExistence type="inferred from homology"/>
<dbReference type="Gene3D" id="3.60.21.10">
    <property type="match status" value="2"/>
</dbReference>
<dbReference type="PANTHER" id="PTHR11668:SF496">
    <property type="entry name" value="SERINE_THREONINE-PROTEIN PHOSPHATASE"/>
    <property type="match status" value="1"/>
</dbReference>
<dbReference type="EC" id="3.1.3.16" evidence="1"/>
<feature type="region of interest" description="Disordered" evidence="2">
    <location>
        <begin position="1130"/>
        <end position="1159"/>
    </location>
</feature>